<feature type="region of interest" description="Disordered" evidence="1">
    <location>
        <begin position="16"/>
        <end position="108"/>
    </location>
</feature>
<dbReference type="AlphaFoldDB" id="A0AAV7N0W0"/>
<name>A0AAV7N0W0_PLEWA</name>
<feature type="compositionally biased region" description="Polar residues" evidence="1">
    <location>
        <begin position="99"/>
        <end position="108"/>
    </location>
</feature>
<accession>A0AAV7N0W0</accession>
<gene>
    <name evidence="2" type="ORF">NDU88_005956</name>
</gene>
<dbReference type="EMBL" id="JANPWB010000013">
    <property type="protein sequence ID" value="KAJ1108580.1"/>
    <property type="molecule type" value="Genomic_DNA"/>
</dbReference>
<keyword evidence="3" id="KW-1185">Reference proteome</keyword>
<evidence type="ECO:0000313" key="2">
    <source>
        <dbReference type="EMBL" id="KAJ1108580.1"/>
    </source>
</evidence>
<evidence type="ECO:0000313" key="3">
    <source>
        <dbReference type="Proteomes" id="UP001066276"/>
    </source>
</evidence>
<reference evidence="2" key="1">
    <citation type="journal article" date="2022" name="bioRxiv">
        <title>Sequencing and chromosome-scale assembly of the giantPleurodeles waltlgenome.</title>
        <authorList>
            <person name="Brown T."/>
            <person name="Elewa A."/>
            <person name="Iarovenko S."/>
            <person name="Subramanian E."/>
            <person name="Araus A.J."/>
            <person name="Petzold A."/>
            <person name="Susuki M."/>
            <person name="Suzuki K.-i.T."/>
            <person name="Hayashi T."/>
            <person name="Toyoda A."/>
            <person name="Oliveira C."/>
            <person name="Osipova E."/>
            <person name="Leigh N.D."/>
            <person name="Simon A."/>
            <person name="Yun M.H."/>
        </authorList>
    </citation>
    <scope>NUCLEOTIDE SEQUENCE</scope>
    <source>
        <strain evidence="2">20211129_DDA</strain>
        <tissue evidence="2">Liver</tissue>
    </source>
</reference>
<proteinExistence type="predicted"/>
<dbReference type="Proteomes" id="UP001066276">
    <property type="component" value="Chromosome 9"/>
</dbReference>
<protein>
    <submittedName>
        <fullName evidence="2">Uncharacterized protein</fullName>
    </submittedName>
</protein>
<evidence type="ECO:0000256" key="1">
    <source>
        <dbReference type="SAM" id="MobiDB-lite"/>
    </source>
</evidence>
<comment type="caution">
    <text evidence="2">The sequence shown here is derived from an EMBL/GenBank/DDBJ whole genome shotgun (WGS) entry which is preliminary data.</text>
</comment>
<organism evidence="2 3">
    <name type="scientific">Pleurodeles waltl</name>
    <name type="common">Iberian ribbed newt</name>
    <dbReference type="NCBI Taxonomy" id="8319"/>
    <lineage>
        <taxon>Eukaryota</taxon>
        <taxon>Metazoa</taxon>
        <taxon>Chordata</taxon>
        <taxon>Craniata</taxon>
        <taxon>Vertebrata</taxon>
        <taxon>Euteleostomi</taxon>
        <taxon>Amphibia</taxon>
        <taxon>Batrachia</taxon>
        <taxon>Caudata</taxon>
        <taxon>Salamandroidea</taxon>
        <taxon>Salamandridae</taxon>
        <taxon>Pleurodelinae</taxon>
        <taxon>Pleurodeles</taxon>
    </lineage>
</organism>
<sequence length="108" mass="11911">MPAALFRFVPLRQSLAPFPDGIRPGLTPHRPGRRHRRDHQPSAILSADCPRRSAPHHRAGAMDGSSNSSRGVEQPQERVFTTDKGGLDAQLKVNDRGVRSTTRVRTPS</sequence>